<proteinExistence type="predicted"/>
<keyword evidence="1" id="KW-0812">Transmembrane</keyword>
<evidence type="ECO:0000256" key="1">
    <source>
        <dbReference type="SAM" id="Phobius"/>
    </source>
</evidence>
<keyword evidence="1" id="KW-0472">Membrane</keyword>
<feature type="transmembrane region" description="Helical" evidence="1">
    <location>
        <begin position="183"/>
        <end position="201"/>
    </location>
</feature>
<feature type="transmembrane region" description="Helical" evidence="1">
    <location>
        <begin position="59"/>
        <end position="77"/>
    </location>
</feature>
<keyword evidence="3" id="KW-1185">Reference proteome</keyword>
<dbReference type="InterPro" id="IPR014509">
    <property type="entry name" value="YjdF-like"/>
</dbReference>
<organism evidence="2 3">
    <name type="scientific">Alloalcanivorax marinus</name>
    <dbReference type="NCBI Taxonomy" id="1177169"/>
    <lineage>
        <taxon>Bacteria</taxon>
        <taxon>Pseudomonadati</taxon>
        <taxon>Pseudomonadota</taxon>
        <taxon>Gammaproteobacteria</taxon>
        <taxon>Oceanospirillales</taxon>
        <taxon>Alcanivoracaceae</taxon>
        <taxon>Alloalcanivorax</taxon>
    </lineage>
</organism>
<feature type="transmembrane region" description="Helical" evidence="1">
    <location>
        <begin position="7"/>
        <end position="24"/>
    </location>
</feature>
<dbReference type="Proteomes" id="UP001108027">
    <property type="component" value="Unassembled WGS sequence"/>
</dbReference>
<accession>A0A9Q3UNV2</accession>
<feature type="transmembrane region" description="Helical" evidence="1">
    <location>
        <begin position="137"/>
        <end position="163"/>
    </location>
</feature>
<keyword evidence="1" id="KW-1133">Transmembrane helix</keyword>
<feature type="transmembrane region" description="Helical" evidence="1">
    <location>
        <begin position="30"/>
        <end position="47"/>
    </location>
</feature>
<dbReference type="InterPro" id="IPR058534">
    <property type="entry name" value="YjdF"/>
</dbReference>
<dbReference type="EMBL" id="JAJGNA010000012">
    <property type="protein sequence ID" value="MCC4309158.1"/>
    <property type="molecule type" value="Genomic_DNA"/>
</dbReference>
<gene>
    <name evidence="2" type="ORF">LL252_11300</name>
</gene>
<name>A0A9Q3UNV2_9GAMM</name>
<sequence>MDDRRTFQVCSAILLVVMALLAVSPVERGTWLMENAVVAVTLVALWVGRRWFRFSATGYGLITLFLVLHEIGAHYTYSKVPYDAWAQWAFGFSPDRLMGWQRNQYDRLLHGLYGLLLVLPLRELCRDGIGIRPGWAGFFAFSLILASSLIYELIEWSAAVLFGDGSAAFLGTQGDPWDAQKDMALAMVGALLMLSLAALAAGRRRPAAPAPDATGKEWS</sequence>
<reference evidence="2" key="1">
    <citation type="submission" date="2021-10" db="EMBL/GenBank/DDBJ databases">
        <title>The diversity and Nitrogen Metabolism of Culturable Nitrate-Utilizing Bacteria Within the Oxygen Minimum Zone of the Changjiang (Yangtze River)Estuary.</title>
        <authorList>
            <person name="Zhang D."/>
            <person name="Zheng J."/>
            <person name="Liu S."/>
            <person name="He W."/>
        </authorList>
    </citation>
    <scope>NUCLEOTIDE SEQUENCE</scope>
    <source>
        <strain evidence="2">FXH-223</strain>
    </source>
</reference>
<feature type="transmembrane region" description="Helical" evidence="1">
    <location>
        <begin position="108"/>
        <end position="125"/>
    </location>
</feature>
<evidence type="ECO:0000313" key="2">
    <source>
        <dbReference type="EMBL" id="MCC4309158.1"/>
    </source>
</evidence>
<evidence type="ECO:0000313" key="3">
    <source>
        <dbReference type="Proteomes" id="UP001108027"/>
    </source>
</evidence>
<protein>
    <submittedName>
        <fullName evidence="2">DUF2238 domain-containing protein</fullName>
    </submittedName>
</protein>
<dbReference type="PIRSF" id="PIRSF020606">
    <property type="entry name" value="UCP020606"/>
    <property type="match status" value="1"/>
</dbReference>
<comment type="caution">
    <text evidence="2">The sequence shown here is derived from an EMBL/GenBank/DDBJ whole genome shotgun (WGS) entry which is preliminary data.</text>
</comment>
<dbReference type="Pfam" id="PF09997">
    <property type="entry name" value="DUF2238"/>
    <property type="match status" value="1"/>
</dbReference>
<dbReference type="AlphaFoldDB" id="A0A9Q3UNV2"/>
<dbReference type="RefSeq" id="WP_228234087.1">
    <property type="nucleotide sequence ID" value="NZ_JAJGNA010000012.1"/>
</dbReference>